<dbReference type="PANTHER" id="PTHR20881:SF0">
    <property type="entry name" value="3-METHYL-2-OXOBUTANOATE HYDROXYMETHYLTRANSFERASE"/>
    <property type="match status" value="1"/>
</dbReference>
<feature type="binding site" evidence="7 9">
    <location>
        <position position="90"/>
    </location>
    <ligand>
        <name>3-methyl-2-oxobutanoate</name>
        <dbReference type="ChEBI" id="CHEBI:11851"/>
    </ligand>
</feature>
<dbReference type="InterPro" id="IPR003700">
    <property type="entry name" value="Pantoate_hydroxy_MeTrfase"/>
</dbReference>
<dbReference type="Proteomes" id="UP000253570">
    <property type="component" value="Unassembled WGS sequence"/>
</dbReference>
<dbReference type="CDD" id="cd06557">
    <property type="entry name" value="KPHMT-like"/>
    <property type="match status" value="1"/>
</dbReference>
<evidence type="ECO:0000256" key="8">
    <source>
        <dbReference type="PIRSR" id="PIRSR000388-1"/>
    </source>
</evidence>
<dbReference type="InterPro" id="IPR040442">
    <property type="entry name" value="Pyrv_kinase-like_dom_sf"/>
</dbReference>
<gene>
    <name evidence="7 11" type="primary">panB</name>
    <name evidence="11" type="ORF">DBW71_00130</name>
</gene>
<dbReference type="UniPathway" id="UPA00028">
    <property type="reaction ID" value="UER00003"/>
</dbReference>
<comment type="subunit">
    <text evidence="3 7">Homodecamer; pentamer of dimers.</text>
</comment>
<dbReference type="HAMAP" id="MF_00156">
    <property type="entry name" value="PanB"/>
    <property type="match status" value="1"/>
</dbReference>
<keyword evidence="7 10" id="KW-0479">Metal-binding</keyword>
<evidence type="ECO:0000256" key="9">
    <source>
        <dbReference type="PIRSR" id="PIRSR000388-2"/>
    </source>
</evidence>
<dbReference type="InterPro" id="IPR015813">
    <property type="entry name" value="Pyrv/PenolPyrv_kinase-like_dom"/>
</dbReference>
<dbReference type="Pfam" id="PF02548">
    <property type="entry name" value="Pantoate_transf"/>
    <property type="match status" value="1"/>
</dbReference>
<keyword evidence="7" id="KW-0963">Cytoplasm</keyword>
<dbReference type="NCBIfam" id="NF001452">
    <property type="entry name" value="PRK00311.1"/>
    <property type="match status" value="1"/>
</dbReference>
<keyword evidence="7 10" id="KW-0460">Magnesium</keyword>
<evidence type="ECO:0000256" key="4">
    <source>
        <dbReference type="ARBA" id="ARBA00022655"/>
    </source>
</evidence>
<evidence type="ECO:0000313" key="12">
    <source>
        <dbReference type="Proteomes" id="UP000253570"/>
    </source>
</evidence>
<dbReference type="GO" id="GO:0003864">
    <property type="term" value="F:3-methyl-2-oxobutanoate hydroxymethyltransferase activity"/>
    <property type="evidence" value="ECO:0007669"/>
    <property type="project" value="UniProtKB-UniRule"/>
</dbReference>
<feature type="active site" description="Proton acceptor" evidence="7 8">
    <location>
        <position position="188"/>
    </location>
</feature>
<dbReference type="PANTHER" id="PTHR20881">
    <property type="entry name" value="3-METHYL-2-OXOBUTANOATE HYDROXYMETHYLTRANSFERASE"/>
    <property type="match status" value="1"/>
</dbReference>
<comment type="caution">
    <text evidence="11">The sequence shown here is derived from an EMBL/GenBank/DDBJ whole genome shotgun (WGS) entry which is preliminary data.</text>
</comment>
<accession>A0A368DRW9</accession>
<comment type="similarity">
    <text evidence="2 7">Belongs to the PanB family.</text>
</comment>
<dbReference type="GO" id="GO:0032259">
    <property type="term" value="P:methylation"/>
    <property type="evidence" value="ECO:0007669"/>
    <property type="project" value="UniProtKB-KW"/>
</dbReference>
<dbReference type="PIRSF" id="PIRSF000388">
    <property type="entry name" value="Pantoate_hydroxy_MeTrfase"/>
    <property type="match status" value="1"/>
</dbReference>
<evidence type="ECO:0000256" key="1">
    <source>
        <dbReference type="ARBA" id="ARBA00005033"/>
    </source>
</evidence>
<reference evidence="11 12" key="1">
    <citation type="journal article" date="2018" name="Microbiome">
        <title>Fine metagenomic profile of the Mediterranean stratified and mixed water columns revealed by assembly and recruitment.</title>
        <authorList>
            <person name="Haro-Moreno J.M."/>
            <person name="Lopez-Perez M."/>
            <person name="De La Torre J.R."/>
            <person name="Picazo A."/>
            <person name="Camacho A."/>
            <person name="Rodriguez-Valera F."/>
        </authorList>
    </citation>
    <scope>NUCLEOTIDE SEQUENCE [LARGE SCALE GENOMIC DNA]</scope>
    <source>
        <strain evidence="11">MED-G57</strain>
    </source>
</reference>
<feature type="binding site" evidence="7 9">
    <location>
        <begin position="51"/>
        <end position="52"/>
    </location>
    <ligand>
        <name>3-methyl-2-oxobutanoate</name>
        <dbReference type="ChEBI" id="CHEBI:11851"/>
    </ligand>
</feature>
<keyword evidence="4 7" id="KW-0566">Pantothenate biosynthesis</keyword>
<keyword evidence="5 7" id="KW-0808">Transferase</keyword>
<dbReference type="AlphaFoldDB" id="A0A368DRW9"/>
<feature type="binding site" evidence="7 10">
    <location>
        <position position="90"/>
    </location>
    <ligand>
        <name>Mg(2+)</name>
        <dbReference type="ChEBI" id="CHEBI:18420"/>
    </ligand>
</feature>
<comment type="catalytic activity">
    <reaction evidence="7">
        <text>(6R)-5,10-methylene-5,6,7,8-tetrahydrofolate + 3-methyl-2-oxobutanoate + H2O = 2-dehydropantoate + (6S)-5,6,7,8-tetrahydrofolate</text>
        <dbReference type="Rhea" id="RHEA:11824"/>
        <dbReference type="ChEBI" id="CHEBI:11561"/>
        <dbReference type="ChEBI" id="CHEBI:11851"/>
        <dbReference type="ChEBI" id="CHEBI:15377"/>
        <dbReference type="ChEBI" id="CHEBI:15636"/>
        <dbReference type="ChEBI" id="CHEBI:57453"/>
        <dbReference type="EC" id="2.1.2.11"/>
    </reaction>
</comment>
<dbReference type="EMBL" id="QOQD01000001">
    <property type="protein sequence ID" value="RCL74588.1"/>
    <property type="molecule type" value="Genomic_DNA"/>
</dbReference>
<dbReference type="EC" id="2.1.2.11" evidence="7"/>
<proteinExistence type="inferred from homology"/>
<evidence type="ECO:0000256" key="3">
    <source>
        <dbReference type="ARBA" id="ARBA00011424"/>
    </source>
</evidence>
<feature type="binding site" evidence="7 10">
    <location>
        <position position="121"/>
    </location>
    <ligand>
        <name>Mg(2+)</name>
        <dbReference type="ChEBI" id="CHEBI:18420"/>
    </ligand>
</feature>
<evidence type="ECO:0000256" key="7">
    <source>
        <dbReference type="HAMAP-Rule" id="MF_00156"/>
    </source>
</evidence>
<feature type="binding site" evidence="7 10">
    <location>
        <position position="51"/>
    </location>
    <ligand>
        <name>Mg(2+)</name>
        <dbReference type="ChEBI" id="CHEBI:18420"/>
    </ligand>
</feature>
<comment type="pathway">
    <text evidence="1 7">Cofactor biosynthesis; (R)-pantothenate biosynthesis; (R)-pantoate from 3-methyl-2-oxobutanoate: step 1/2.</text>
</comment>
<dbReference type="NCBIfam" id="TIGR00222">
    <property type="entry name" value="panB"/>
    <property type="match status" value="1"/>
</dbReference>
<name>A0A368DRW9_9PROT</name>
<comment type="cofactor">
    <cofactor evidence="7 10">
        <name>Mg(2+)</name>
        <dbReference type="ChEBI" id="CHEBI:18420"/>
    </cofactor>
    <text evidence="7 10">Binds 1 Mg(2+) ion per subunit.</text>
</comment>
<evidence type="ECO:0000256" key="10">
    <source>
        <dbReference type="PIRSR" id="PIRSR000388-3"/>
    </source>
</evidence>
<feature type="binding site" evidence="7 9">
    <location>
        <position position="119"/>
    </location>
    <ligand>
        <name>3-methyl-2-oxobutanoate</name>
        <dbReference type="ChEBI" id="CHEBI:11851"/>
    </ligand>
</feature>
<comment type="function">
    <text evidence="6 7">Catalyzes the reversible reaction in which hydroxymethyl group from 5,10-methylenetetrahydrofolate is transferred onto alpha-ketoisovalerate to form ketopantoate.</text>
</comment>
<evidence type="ECO:0000256" key="5">
    <source>
        <dbReference type="ARBA" id="ARBA00022679"/>
    </source>
</evidence>
<organism evidence="11 12">
    <name type="scientific">PS1 clade bacterium</name>
    <dbReference type="NCBI Taxonomy" id="2175152"/>
    <lineage>
        <taxon>Bacteria</taxon>
        <taxon>Pseudomonadati</taxon>
        <taxon>Pseudomonadota</taxon>
        <taxon>Alphaproteobacteria</taxon>
        <taxon>PS1 clade</taxon>
    </lineage>
</organism>
<dbReference type="GO" id="GO:0000287">
    <property type="term" value="F:magnesium ion binding"/>
    <property type="evidence" value="ECO:0007669"/>
    <property type="project" value="TreeGrafter"/>
</dbReference>
<comment type="subcellular location">
    <subcellularLocation>
        <location evidence="7">Cytoplasm</location>
    </subcellularLocation>
</comment>
<dbReference type="GO" id="GO:0005737">
    <property type="term" value="C:cytoplasm"/>
    <property type="evidence" value="ECO:0007669"/>
    <property type="project" value="UniProtKB-SubCell"/>
</dbReference>
<keyword evidence="11" id="KW-0489">Methyltransferase</keyword>
<dbReference type="Gene3D" id="3.20.20.60">
    <property type="entry name" value="Phosphoenolpyruvate-binding domains"/>
    <property type="match status" value="1"/>
</dbReference>
<evidence type="ECO:0000256" key="6">
    <source>
        <dbReference type="ARBA" id="ARBA00056497"/>
    </source>
</evidence>
<evidence type="ECO:0000256" key="2">
    <source>
        <dbReference type="ARBA" id="ARBA00008676"/>
    </source>
</evidence>
<protein>
    <recommendedName>
        <fullName evidence="7">3-methyl-2-oxobutanoate hydroxymethyltransferase</fullName>
        <ecNumber evidence="7">2.1.2.11</ecNumber>
    </recommendedName>
    <alternativeName>
        <fullName evidence="7">Ketopantoate hydroxymethyltransferase</fullName>
        <shortName evidence="7">KPHMT</shortName>
    </alternativeName>
</protein>
<dbReference type="FunFam" id="3.20.20.60:FF:000003">
    <property type="entry name" value="3-methyl-2-oxobutanoate hydroxymethyltransferase"/>
    <property type="match status" value="1"/>
</dbReference>
<dbReference type="SUPFAM" id="SSF51621">
    <property type="entry name" value="Phosphoenolpyruvate/pyruvate domain"/>
    <property type="match status" value="1"/>
</dbReference>
<evidence type="ECO:0000313" key="11">
    <source>
        <dbReference type="EMBL" id="RCL74588.1"/>
    </source>
</evidence>
<dbReference type="GO" id="GO:0015940">
    <property type="term" value="P:pantothenate biosynthetic process"/>
    <property type="evidence" value="ECO:0007669"/>
    <property type="project" value="UniProtKB-UniRule"/>
</dbReference>
<dbReference type="GO" id="GO:0008168">
    <property type="term" value="F:methyltransferase activity"/>
    <property type="evidence" value="ECO:0007669"/>
    <property type="project" value="UniProtKB-KW"/>
</dbReference>
<sequence>MYDGNDQKTVTLSTIKELKSKGEKIACLTAYDSTFAYQLDQAGIEIILVGDSLGMVIQGHKTTVPVKIEDMIYHSKNVSSSIKSAFLISDMPFMSFYNSDIALENAKRLMQDGGAHMVKLEGNQSQLNIIEKLAMSDIPVCAHIGLRPQSVNKMGGYKVQGKENREAENLIDEAVRIEDSGADILLLECVSSLTAKKVTEAINIPIIGIGAGSDVDAQILVLYDILGLTPGKLPKFSKNYMTGKNTIQEAIASYIQEVKTKKYPSEKYSFK</sequence>